<evidence type="ECO:0000313" key="1">
    <source>
        <dbReference type="EMBL" id="PGH14440.1"/>
    </source>
</evidence>
<sequence length="69" mass="7175">MAAGILGVCETHGEDELARVEKSLQGAVVAWARGIAKWAGARAPFEDPIPGPGQLPPFAAVILQAQNIL</sequence>
<reference evidence="1 2" key="1">
    <citation type="submission" date="2017-10" db="EMBL/GenBank/DDBJ databases">
        <title>Comparative genomics in systemic dimorphic fungi from Ajellomycetaceae.</title>
        <authorList>
            <person name="Munoz J.F."/>
            <person name="Mcewen J.G."/>
            <person name="Clay O.K."/>
            <person name="Cuomo C.A."/>
        </authorList>
    </citation>
    <scope>NUCLEOTIDE SEQUENCE [LARGE SCALE GENOMIC DNA]</scope>
    <source>
        <strain evidence="1 2">UAMH5409</strain>
    </source>
</reference>
<protein>
    <submittedName>
        <fullName evidence="1">Uncharacterized protein</fullName>
    </submittedName>
</protein>
<keyword evidence="2" id="KW-1185">Reference proteome</keyword>
<gene>
    <name evidence="1" type="ORF">AJ79_03083</name>
</gene>
<comment type="caution">
    <text evidence="1">The sequence shown here is derived from an EMBL/GenBank/DDBJ whole genome shotgun (WGS) entry which is preliminary data.</text>
</comment>
<proteinExistence type="predicted"/>
<accession>A0A2B7XZJ0</accession>
<evidence type="ECO:0000313" key="2">
    <source>
        <dbReference type="Proteomes" id="UP000223968"/>
    </source>
</evidence>
<dbReference type="Proteomes" id="UP000223968">
    <property type="component" value="Unassembled WGS sequence"/>
</dbReference>
<organism evidence="1 2">
    <name type="scientific">Helicocarpus griseus UAMH5409</name>
    <dbReference type="NCBI Taxonomy" id="1447875"/>
    <lineage>
        <taxon>Eukaryota</taxon>
        <taxon>Fungi</taxon>
        <taxon>Dikarya</taxon>
        <taxon>Ascomycota</taxon>
        <taxon>Pezizomycotina</taxon>
        <taxon>Eurotiomycetes</taxon>
        <taxon>Eurotiomycetidae</taxon>
        <taxon>Onygenales</taxon>
        <taxon>Ajellomycetaceae</taxon>
        <taxon>Helicocarpus</taxon>
    </lineage>
</organism>
<dbReference type="EMBL" id="PDNB01000035">
    <property type="protein sequence ID" value="PGH14440.1"/>
    <property type="molecule type" value="Genomic_DNA"/>
</dbReference>
<name>A0A2B7XZJ0_9EURO</name>
<dbReference type="AlphaFoldDB" id="A0A2B7XZJ0"/>